<protein>
    <submittedName>
        <fullName evidence="3">Glycosyl hydrolase</fullName>
    </submittedName>
</protein>
<proteinExistence type="predicted"/>
<keyword evidence="3" id="KW-0378">Hydrolase</keyword>
<evidence type="ECO:0000313" key="3">
    <source>
        <dbReference type="EMBL" id="MCW3807528.1"/>
    </source>
</evidence>
<dbReference type="PANTHER" id="PTHR34154:SF3">
    <property type="entry name" value="ALKALI-SENSITIVE LINKAGE PROTEIN 1"/>
    <property type="match status" value="1"/>
</dbReference>
<reference evidence="3" key="1">
    <citation type="submission" date="2022-10" db="EMBL/GenBank/DDBJ databases">
        <authorList>
            <person name="Yu W.X."/>
        </authorList>
    </citation>
    <scope>NUCLEOTIDE SEQUENCE</scope>
    <source>
        <strain evidence="3">D04</strain>
    </source>
</reference>
<dbReference type="InterPro" id="IPR026444">
    <property type="entry name" value="Secre_tail"/>
</dbReference>
<dbReference type="Gene3D" id="2.60.40.2080">
    <property type="match status" value="1"/>
</dbReference>
<organism evidence="3 4">
    <name type="scientific">Plebeiibacterium marinum</name>
    <dbReference type="NCBI Taxonomy" id="2992111"/>
    <lineage>
        <taxon>Bacteria</taxon>
        <taxon>Pseudomonadati</taxon>
        <taxon>Bacteroidota</taxon>
        <taxon>Bacteroidia</taxon>
        <taxon>Marinilabiliales</taxon>
        <taxon>Marinilabiliaceae</taxon>
        <taxon>Plebeiibacterium</taxon>
    </lineage>
</organism>
<keyword evidence="4" id="KW-1185">Reference proteome</keyword>
<dbReference type="SUPFAM" id="SSF141086">
    <property type="entry name" value="Agglutinin HPA-like"/>
    <property type="match status" value="1"/>
</dbReference>
<sequence>MEKNLRQLENYLDALKKSRVMMFLIMALLPVSLSAVEKETVVSILDKNRVVSSPLELHVTSETEPFVNSTVSLNHEDAWLFFDNIKPSDVINNYLGDVLVNGVAFNEGTNGRVAKYAHGTVLMPHSSGMKPLTVFTEENFSGESVGYGVHTYYNDLGSIMDNAIKSFKLKRGYMATLANNSDGTGYSRVFIADESDLEIAVAPEELYGSASFIRVLKYEWVTKKGWCGGSWEAGLSGSTWYYNWQAQLASTSDLEYVPMRAKLNWSPWEQINALENVSHSLGLNEPDHPEQHKDDNGEQVVTVDQALAQWPEMLKSGLRIGAPATTDFGWLYDFMDRCDELNYRVDYVAVHSYWGSSAQSYYNTLKYVHERTGRPIWVTEWNYGANWTSEWWPDDPSSYTDNNADYALTHISEIVNMFDTCHFIERYSIYNWVEDARAIVLNGELTKAGEFYANNNSVIAYDSNNEVIPGWNYAAPELSYRYLSLSNMIKLSWTDSNGELSRGYKIEKKVNDGDYATIFTTDDASVVSYNDPLDADINGRITYKVSLLTSQGEYLSSEEVSYFQTGGVENVQVGNISVNNSEWASCIFSKKYTTTPLVFLGMPAFNNVVAITKRANSVTKTGFKFQLNPWLYLDGTSLTTDEDLSVMAIPEGSYNFGGLKGEVGQVSGVNRNWVTVTFAQEFSSQPVVVCTQTSNSTTFPTVVAVRNVTTEGFEMCLRSEEAVTSLVLAESVNFLAIEPGQGAIEGKRITVGMTEENEGLKSTPLAVDIDPTYTQPAYFGGLLSVANDFASTVRYYKNGESSIKILKQREMSGALVSIGEDQLGWIIMDLAPGQVITGMEKSKTEDLKFYPNPVRDVISFEFDKPTLVSIYDLTGQKQMEKEVESTLYVDGLPQGIYLLRANGQTKKFIKK</sequence>
<evidence type="ECO:0000259" key="2">
    <source>
        <dbReference type="Pfam" id="PF18962"/>
    </source>
</evidence>
<dbReference type="RefSeq" id="WP_301201949.1">
    <property type="nucleotide sequence ID" value="NZ_JAPDPI010000049.1"/>
</dbReference>
<dbReference type="EMBL" id="JAPDPI010000049">
    <property type="protein sequence ID" value="MCW3807528.1"/>
    <property type="molecule type" value="Genomic_DNA"/>
</dbReference>
<feature type="domain" description="Secretion system C-terminal sorting" evidence="2">
    <location>
        <begin position="850"/>
        <end position="911"/>
    </location>
</feature>
<dbReference type="Pfam" id="PF18962">
    <property type="entry name" value="Por_Secre_tail"/>
    <property type="match status" value="1"/>
</dbReference>
<dbReference type="Proteomes" id="UP001207408">
    <property type="component" value="Unassembled WGS sequence"/>
</dbReference>
<evidence type="ECO:0000313" key="4">
    <source>
        <dbReference type="Proteomes" id="UP001207408"/>
    </source>
</evidence>
<accession>A0AAE3MGF3</accession>
<dbReference type="Gene3D" id="2.60.20.10">
    <property type="entry name" value="Crystallins"/>
    <property type="match status" value="1"/>
</dbReference>
<gene>
    <name evidence="3" type="ORF">OM074_18010</name>
</gene>
<feature type="domain" description="Asl1-like glycosyl hydrolase catalytic" evidence="1">
    <location>
        <begin position="231"/>
        <end position="452"/>
    </location>
</feature>
<dbReference type="GO" id="GO:0016787">
    <property type="term" value="F:hydrolase activity"/>
    <property type="evidence" value="ECO:0007669"/>
    <property type="project" value="UniProtKB-KW"/>
</dbReference>
<dbReference type="InterPro" id="IPR053183">
    <property type="entry name" value="ASL1"/>
</dbReference>
<dbReference type="NCBIfam" id="TIGR04183">
    <property type="entry name" value="Por_Secre_tail"/>
    <property type="match status" value="1"/>
</dbReference>
<dbReference type="InterPro" id="IPR024655">
    <property type="entry name" value="Asl1_glyco_hydro_catalytic"/>
</dbReference>
<dbReference type="AlphaFoldDB" id="A0AAE3MGF3"/>
<dbReference type="Pfam" id="PF11790">
    <property type="entry name" value="Glyco_hydro_cc"/>
    <property type="match status" value="1"/>
</dbReference>
<name>A0AAE3MGF3_9BACT</name>
<evidence type="ECO:0000259" key="1">
    <source>
        <dbReference type="Pfam" id="PF11790"/>
    </source>
</evidence>
<dbReference type="SUPFAM" id="SSF51445">
    <property type="entry name" value="(Trans)glycosidases"/>
    <property type="match status" value="1"/>
</dbReference>
<dbReference type="Gene3D" id="3.20.20.80">
    <property type="entry name" value="Glycosidases"/>
    <property type="match status" value="1"/>
</dbReference>
<dbReference type="InterPro" id="IPR037221">
    <property type="entry name" value="H-type_lectin_dom_sf"/>
</dbReference>
<dbReference type="InterPro" id="IPR017853">
    <property type="entry name" value="GH"/>
</dbReference>
<comment type="caution">
    <text evidence="3">The sequence shown here is derived from an EMBL/GenBank/DDBJ whole genome shotgun (WGS) entry which is preliminary data.</text>
</comment>
<dbReference type="PANTHER" id="PTHR34154">
    <property type="entry name" value="ALKALI-SENSITIVE LINKAGE PROTEIN 1"/>
    <property type="match status" value="1"/>
</dbReference>